<dbReference type="RefSeq" id="XP_020092172.1">
    <property type="nucleotide sequence ID" value="XM_020236583.1"/>
</dbReference>
<gene>
    <name evidence="3" type="primary">LOC109712815</name>
</gene>
<proteinExistence type="predicted"/>
<evidence type="ECO:0000313" key="3">
    <source>
        <dbReference type="RefSeq" id="XP_020092172.1"/>
    </source>
</evidence>
<feature type="compositionally biased region" description="Low complexity" evidence="1">
    <location>
        <begin position="155"/>
        <end position="173"/>
    </location>
</feature>
<feature type="region of interest" description="Disordered" evidence="1">
    <location>
        <begin position="213"/>
        <end position="313"/>
    </location>
</feature>
<accession>A0A6P5F977</accession>
<feature type="compositionally biased region" description="Pro residues" evidence="1">
    <location>
        <begin position="25"/>
        <end position="35"/>
    </location>
</feature>
<evidence type="ECO:0000313" key="2">
    <source>
        <dbReference type="Proteomes" id="UP000515123"/>
    </source>
</evidence>
<reference evidence="2" key="1">
    <citation type="journal article" date="2015" name="Nat. Genet.">
        <title>The pineapple genome and the evolution of CAM photosynthesis.</title>
        <authorList>
            <person name="Ming R."/>
            <person name="VanBuren R."/>
            <person name="Wai C.M."/>
            <person name="Tang H."/>
            <person name="Schatz M.C."/>
            <person name="Bowers J.E."/>
            <person name="Lyons E."/>
            <person name="Wang M.L."/>
            <person name="Chen J."/>
            <person name="Biggers E."/>
            <person name="Zhang J."/>
            <person name="Huang L."/>
            <person name="Zhang L."/>
            <person name="Miao W."/>
            <person name="Zhang J."/>
            <person name="Ye Z."/>
            <person name="Miao C."/>
            <person name="Lin Z."/>
            <person name="Wang H."/>
            <person name="Zhou H."/>
            <person name="Yim W.C."/>
            <person name="Priest H.D."/>
            <person name="Zheng C."/>
            <person name="Woodhouse M."/>
            <person name="Edger P.P."/>
            <person name="Guyot R."/>
            <person name="Guo H.B."/>
            <person name="Guo H."/>
            <person name="Zheng G."/>
            <person name="Singh R."/>
            <person name="Sharma A."/>
            <person name="Min X."/>
            <person name="Zheng Y."/>
            <person name="Lee H."/>
            <person name="Gurtowski J."/>
            <person name="Sedlazeck F.J."/>
            <person name="Harkess A."/>
            <person name="McKain M.R."/>
            <person name="Liao Z."/>
            <person name="Fang J."/>
            <person name="Liu J."/>
            <person name="Zhang X."/>
            <person name="Zhang Q."/>
            <person name="Hu W."/>
            <person name="Qin Y."/>
            <person name="Wang K."/>
            <person name="Chen L.Y."/>
            <person name="Shirley N."/>
            <person name="Lin Y.R."/>
            <person name="Liu L.Y."/>
            <person name="Hernandez A.G."/>
            <person name="Wright C.L."/>
            <person name="Bulone V."/>
            <person name="Tuskan G.A."/>
            <person name="Heath K."/>
            <person name="Zee F."/>
            <person name="Moore P.H."/>
            <person name="Sunkar R."/>
            <person name="Leebens-Mack J.H."/>
            <person name="Mockler T."/>
            <person name="Bennetzen J.L."/>
            <person name="Freeling M."/>
            <person name="Sankoff D."/>
            <person name="Paterson A.H."/>
            <person name="Zhu X."/>
            <person name="Yang X."/>
            <person name="Smith J.A."/>
            <person name="Cushman J.C."/>
            <person name="Paull R.E."/>
            <person name="Yu Q."/>
        </authorList>
    </citation>
    <scope>NUCLEOTIDE SEQUENCE [LARGE SCALE GENOMIC DNA]</scope>
    <source>
        <strain evidence="2">cv. F153</strain>
    </source>
</reference>
<keyword evidence="2" id="KW-1185">Reference proteome</keyword>
<dbReference type="AlphaFoldDB" id="A0A6P5F977"/>
<feature type="compositionally biased region" description="Low complexity" evidence="1">
    <location>
        <begin position="71"/>
        <end position="89"/>
    </location>
</feature>
<sequence>MTNPRYSHNPIHPPRPWPTAASEPTPAPEAAPAPSPAASTPSSPTPTLPRPLLLADPCARGRPLRADPCARGRACSSSAAPLPSTTPSLPPRSLRAFELLELSAPRLLPPLPALHRCTPSVSSAAPSRPLGPRPRLLLLRRSPALDDASLAPRRSTGACSNSSASSAAPLPSTTPLPRAEALHWRALEFLGLLHRFPVALRDPRLRRSSTELRMESAELRRVSPSSSTASPFFGLRRLRRSPTELYRAPSSTHRRDPLERSPSPSSAEFRRVSVAPPPSTHRAPPHLRRLPQRLPPMSSLSAPRAPPVRRNSQTKLNHALSQEHCDPVLVAHKAFAETARLLADPYAVEAARCLVVILFLQQLNMVVGAFLLDFPLFLQRQSEASVQAAALKVEHAQAADALQNASTIGAQHRAARERQQRALGRRHFC</sequence>
<evidence type="ECO:0000256" key="1">
    <source>
        <dbReference type="SAM" id="MobiDB-lite"/>
    </source>
</evidence>
<name>A0A6P5F977_ANACO</name>
<feature type="region of interest" description="Disordered" evidence="1">
    <location>
        <begin position="1"/>
        <end position="89"/>
    </location>
</feature>
<organism evidence="2 3">
    <name type="scientific">Ananas comosus</name>
    <name type="common">Pineapple</name>
    <name type="synonym">Ananas ananas</name>
    <dbReference type="NCBI Taxonomy" id="4615"/>
    <lineage>
        <taxon>Eukaryota</taxon>
        <taxon>Viridiplantae</taxon>
        <taxon>Streptophyta</taxon>
        <taxon>Embryophyta</taxon>
        <taxon>Tracheophyta</taxon>
        <taxon>Spermatophyta</taxon>
        <taxon>Magnoliopsida</taxon>
        <taxon>Liliopsida</taxon>
        <taxon>Poales</taxon>
        <taxon>Bromeliaceae</taxon>
        <taxon>Bromelioideae</taxon>
        <taxon>Ananas</taxon>
    </lineage>
</organism>
<feature type="region of interest" description="Disordered" evidence="1">
    <location>
        <begin position="147"/>
        <end position="173"/>
    </location>
</feature>
<dbReference type="GeneID" id="109712815"/>
<dbReference type="Proteomes" id="UP000515123">
    <property type="component" value="Linkage group 7"/>
</dbReference>
<reference evidence="3" key="2">
    <citation type="submission" date="2025-08" db="UniProtKB">
        <authorList>
            <consortium name="RefSeq"/>
        </authorList>
    </citation>
    <scope>IDENTIFICATION</scope>
    <source>
        <tissue evidence="3">Leaf</tissue>
    </source>
</reference>
<protein>
    <submittedName>
        <fullName evidence="3">Vegetative cell wall protein gp1-like</fullName>
    </submittedName>
</protein>